<feature type="transmembrane region" description="Helical" evidence="1">
    <location>
        <begin position="136"/>
        <end position="165"/>
    </location>
</feature>
<dbReference type="EMBL" id="QVIG01000001">
    <property type="protein sequence ID" value="RGD56461.1"/>
    <property type="molecule type" value="Genomic_DNA"/>
</dbReference>
<accession>A0A372ZL48</accession>
<sequence length="166" mass="16739">MALLAGAVWLAWTLTAERMSAAMGLGPPDGVVVVEDCYEVSDSEGYNDGTNCKGSFTPAGGGADQARPIVVQDTSGKHRAGTRLPVRLAKGVAHEPSASPAIKYGIAAAMILVLGTVSAGWLLTTAWRGHAPEGSILLTSAGVGLMAVTVLGIAAGLLAGIVALFL</sequence>
<keyword evidence="1" id="KW-1133">Transmembrane helix</keyword>
<evidence type="ECO:0000313" key="3">
    <source>
        <dbReference type="Proteomes" id="UP000263377"/>
    </source>
</evidence>
<gene>
    <name evidence="2" type="ORF">DR950_00450</name>
</gene>
<keyword evidence="1" id="KW-0472">Membrane</keyword>
<proteinExistence type="predicted"/>
<evidence type="ECO:0000256" key="1">
    <source>
        <dbReference type="SAM" id="Phobius"/>
    </source>
</evidence>
<organism evidence="2 3">
    <name type="scientific">Kitasatospora xanthocidica</name>
    <dbReference type="NCBI Taxonomy" id="83382"/>
    <lineage>
        <taxon>Bacteria</taxon>
        <taxon>Bacillati</taxon>
        <taxon>Actinomycetota</taxon>
        <taxon>Actinomycetes</taxon>
        <taxon>Kitasatosporales</taxon>
        <taxon>Streptomycetaceae</taxon>
        <taxon>Kitasatospora</taxon>
    </lineage>
</organism>
<reference evidence="2 3" key="1">
    <citation type="submission" date="2018-08" db="EMBL/GenBank/DDBJ databases">
        <title>Diversity &amp; Physiological Properties of Lignin-Decomposing Actinobacteria from Soil.</title>
        <authorList>
            <person name="Roh S.G."/>
            <person name="Kim S.B."/>
        </authorList>
    </citation>
    <scope>NUCLEOTIDE SEQUENCE [LARGE SCALE GENOMIC DNA]</scope>
    <source>
        <strain evidence="2 3">MMS17-GH009</strain>
    </source>
</reference>
<evidence type="ECO:0000313" key="2">
    <source>
        <dbReference type="EMBL" id="RGD56461.1"/>
    </source>
</evidence>
<protein>
    <submittedName>
        <fullName evidence="2">Uncharacterized protein</fullName>
    </submittedName>
</protein>
<comment type="caution">
    <text evidence="2">The sequence shown here is derived from an EMBL/GenBank/DDBJ whole genome shotgun (WGS) entry which is preliminary data.</text>
</comment>
<keyword evidence="3" id="KW-1185">Reference proteome</keyword>
<name>A0A372ZL48_9ACTN</name>
<dbReference type="AlphaFoldDB" id="A0A372ZL48"/>
<keyword evidence="1" id="KW-0812">Transmembrane</keyword>
<dbReference type="Proteomes" id="UP000263377">
    <property type="component" value="Unassembled WGS sequence"/>
</dbReference>
<feature type="transmembrane region" description="Helical" evidence="1">
    <location>
        <begin position="104"/>
        <end position="124"/>
    </location>
</feature>